<comment type="caution">
    <text evidence="1">The sequence shown here is derived from an EMBL/GenBank/DDBJ whole genome shotgun (WGS) entry which is preliminary data.</text>
</comment>
<organism evidence="1 2">
    <name type="scientific">Clostridium chromiireducens</name>
    <dbReference type="NCBI Taxonomy" id="225345"/>
    <lineage>
        <taxon>Bacteria</taxon>
        <taxon>Bacillati</taxon>
        <taxon>Bacillota</taxon>
        <taxon>Clostridia</taxon>
        <taxon>Eubacteriales</taxon>
        <taxon>Clostridiaceae</taxon>
        <taxon>Clostridium</taxon>
    </lineage>
</organism>
<protein>
    <submittedName>
        <fullName evidence="1">Uncharacterized protein</fullName>
    </submittedName>
</protein>
<evidence type="ECO:0000313" key="1">
    <source>
        <dbReference type="EMBL" id="RII33085.1"/>
    </source>
</evidence>
<dbReference type="RefSeq" id="WP_119367761.1">
    <property type="nucleotide sequence ID" value="NZ_QXDJ01000005.1"/>
</dbReference>
<dbReference type="Proteomes" id="UP000265930">
    <property type="component" value="Unassembled WGS sequence"/>
</dbReference>
<sequence>MKELENCPQKEYHLIRRYLVLNSEDKSFRVLKDKSYTIRGEGIDDAFEKLTEKLNYEEGKSGLILNDGYPEHVVTGGDRNSYALRYYFAMLCFQEELEENKKDIRFIDILKEFEGFNEEHLYRGFYASKDFSAPRVLLINRMRCLNNVFDYLFYPEKGKYKGEFEKYLYFENQIYSGNREDISNLHFETE</sequence>
<dbReference type="EMBL" id="QXDJ01000005">
    <property type="protein sequence ID" value="RII33085.1"/>
    <property type="molecule type" value="Genomic_DNA"/>
</dbReference>
<dbReference type="AlphaFoldDB" id="A0A399IJB1"/>
<reference evidence="1 2" key="1">
    <citation type="submission" date="2018-08" db="EMBL/GenBank/DDBJ databases">
        <title>Genome of Clostridium chromiireducens C1, DSM12136.</title>
        <authorList>
            <person name="Xing M."/>
            <person name="Wei Y."/>
            <person name="Ang E.L."/>
            <person name="Zhao H."/>
            <person name="Zhang Y."/>
        </authorList>
    </citation>
    <scope>NUCLEOTIDE SEQUENCE [LARGE SCALE GENOMIC DNA]</scope>
    <source>
        <strain evidence="1 2">C1</strain>
    </source>
</reference>
<name>A0A399IJB1_9CLOT</name>
<gene>
    <name evidence="1" type="ORF">D2A34_19860</name>
</gene>
<accession>A0A399IJB1</accession>
<proteinExistence type="predicted"/>
<evidence type="ECO:0000313" key="2">
    <source>
        <dbReference type="Proteomes" id="UP000265930"/>
    </source>
</evidence>